<organism evidence="2 3">
    <name type="scientific">Cryptolaemus montrouzieri</name>
    <dbReference type="NCBI Taxonomy" id="559131"/>
    <lineage>
        <taxon>Eukaryota</taxon>
        <taxon>Metazoa</taxon>
        <taxon>Ecdysozoa</taxon>
        <taxon>Arthropoda</taxon>
        <taxon>Hexapoda</taxon>
        <taxon>Insecta</taxon>
        <taxon>Pterygota</taxon>
        <taxon>Neoptera</taxon>
        <taxon>Endopterygota</taxon>
        <taxon>Coleoptera</taxon>
        <taxon>Polyphaga</taxon>
        <taxon>Cucujiformia</taxon>
        <taxon>Coccinelloidea</taxon>
        <taxon>Coccinellidae</taxon>
        <taxon>Scymninae</taxon>
        <taxon>Scymnini</taxon>
        <taxon>Cryptolaemus</taxon>
    </lineage>
</organism>
<dbReference type="Pfam" id="PF21788">
    <property type="entry name" value="TNP-like_GBD"/>
    <property type="match status" value="1"/>
</dbReference>
<evidence type="ECO:0000313" key="3">
    <source>
        <dbReference type="Proteomes" id="UP001516400"/>
    </source>
</evidence>
<dbReference type="AlphaFoldDB" id="A0ABD2NR68"/>
<evidence type="ECO:0000313" key="2">
    <source>
        <dbReference type="EMBL" id="KAL3281223.1"/>
    </source>
</evidence>
<keyword evidence="3" id="KW-1185">Reference proteome</keyword>
<accession>A0ABD2NR68</accession>
<dbReference type="InterPro" id="IPR048366">
    <property type="entry name" value="TNP-like_GBD"/>
</dbReference>
<gene>
    <name evidence="2" type="ORF">HHI36_004437</name>
</gene>
<reference evidence="2 3" key="1">
    <citation type="journal article" date="2021" name="BMC Biol.">
        <title>Horizontally acquired antibacterial genes associated with adaptive radiation of ladybird beetles.</title>
        <authorList>
            <person name="Li H.S."/>
            <person name="Tang X.F."/>
            <person name="Huang Y.H."/>
            <person name="Xu Z.Y."/>
            <person name="Chen M.L."/>
            <person name="Du X.Y."/>
            <person name="Qiu B.Y."/>
            <person name="Chen P.T."/>
            <person name="Zhang W."/>
            <person name="Slipinski A."/>
            <person name="Escalona H.E."/>
            <person name="Waterhouse R.M."/>
            <person name="Zwick A."/>
            <person name="Pang H."/>
        </authorList>
    </citation>
    <scope>NUCLEOTIDE SEQUENCE [LARGE SCALE GENOMIC DNA]</scope>
    <source>
        <strain evidence="2">SYSU2018</strain>
    </source>
</reference>
<evidence type="ECO:0000259" key="1">
    <source>
        <dbReference type="Pfam" id="PF21788"/>
    </source>
</evidence>
<feature type="non-terminal residue" evidence="2">
    <location>
        <position position="1"/>
    </location>
</feature>
<feature type="domain" description="Transposable element P transposase-like GTP-binding insertion" evidence="1">
    <location>
        <begin position="2"/>
        <end position="58"/>
    </location>
</feature>
<comment type="caution">
    <text evidence="2">The sequence shown here is derived from an EMBL/GenBank/DDBJ whole genome shotgun (WGS) entry which is preliminary data.</text>
</comment>
<dbReference type="EMBL" id="JABFTP020000144">
    <property type="protein sequence ID" value="KAL3281223.1"/>
    <property type="molecule type" value="Genomic_DNA"/>
</dbReference>
<dbReference type="Proteomes" id="UP001516400">
    <property type="component" value="Unassembled WGS sequence"/>
</dbReference>
<protein>
    <recommendedName>
        <fullName evidence="1">Transposable element P transposase-like GTP-binding insertion domain-containing protein</fullName>
    </recommendedName>
</protein>
<proteinExistence type="predicted"/>
<name>A0ABD2NR68_9CUCU</name>
<sequence length="64" mass="7333">ASHMLKLARNASGTYKHFEMGSRKNQRVFIERLYALQTGLTSKFADKFGSEHCELEEVQSKNVN</sequence>